<feature type="transmembrane region" description="Helical" evidence="1">
    <location>
        <begin position="21"/>
        <end position="43"/>
    </location>
</feature>
<evidence type="ECO:0000313" key="2">
    <source>
        <dbReference type="EMBL" id="ONI18756.1"/>
    </source>
</evidence>
<keyword evidence="1" id="KW-0812">Transmembrane</keyword>
<keyword evidence="3" id="KW-1185">Reference proteome</keyword>
<keyword evidence="1" id="KW-0472">Membrane</keyword>
<protein>
    <submittedName>
        <fullName evidence="2">Uncharacterized protein</fullName>
    </submittedName>
</protein>
<gene>
    <name evidence="2" type="ORF">PRUPE_3G236900</name>
</gene>
<accession>A0A251Q4L3</accession>
<feature type="transmembrane region" description="Helical" evidence="1">
    <location>
        <begin position="73"/>
        <end position="94"/>
    </location>
</feature>
<dbReference type="Gramene" id="ONI18756">
    <property type="protein sequence ID" value="ONI18756"/>
    <property type="gene ID" value="PRUPE_3G236900"/>
</dbReference>
<organism evidence="2 3">
    <name type="scientific">Prunus persica</name>
    <name type="common">Peach</name>
    <name type="synonym">Amygdalus persica</name>
    <dbReference type="NCBI Taxonomy" id="3760"/>
    <lineage>
        <taxon>Eukaryota</taxon>
        <taxon>Viridiplantae</taxon>
        <taxon>Streptophyta</taxon>
        <taxon>Embryophyta</taxon>
        <taxon>Tracheophyta</taxon>
        <taxon>Spermatophyta</taxon>
        <taxon>Magnoliopsida</taxon>
        <taxon>eudicotyledons</taxon>
        <taxon>Gunneridae</taxon>
        <taxon>Pentapetalae</taxon>
        <taxon>rosids</taxon>
        <taxon>fabids</taxon>
        <taxon>Rosales</taxon>
        <taxon>Rosaceae</taxon>
        <taxon>Amygdaloideae</taxon>
        <taxon>Amygdaleae</taxon>
        <taxon>Prunus</taxon>
    </lineage>
</organism>
<keyword evidence="1" id="KW-1133">Transmembrane helix</keyword>
<evidence type="ECO:0000313" key="3">
    <source>
        <dbReference type="Proteomes" id="UP000006882"/>
    </source>
</evidence>
<proteinExistence type="predicted"/>
<sequence length="110" mass="13551">MNSASSFAKLEKKIARRSTNFNVCLLMSCDVHLWFCQCTYVFLFHSNKTILIINFDAYFLFEYFMNYVKKRQYIFLFLMKCFVWLYLWFINLNYKVFNIKLMYLWGLSED</sequence>
<dbReference type="Proteomes" id="UP000006882">
    <property type="component" value="Chromosome G3"/>
</dbReference>
<evidence type="ECO:0000256" key="1">
    <source>
        <dbReference type="SAM" id="Phobius"/>
    </source>
</evidence>
<dbReference type="EMBL" id="CM007653">
    <property type="protein sequence ID" value="ONI18756.1"/>
    <property type="molecule type" value="Genomic_DNA"/>
</dbReference>
<name>A0A251Q4L3_PRUPE</name>
<dbReference type="AlphaFoldDB" id="A0A251Q4L3"/>
<reference evidence="2 3" key="1">
    <citation type="journal article" date="2013" name="Nat. Genet.">
        <title>The high-quality draft genome of peach (Prunus persica) identifies unique patterns of genetic diversity, domestication and genome evolution.</title>
        <authorList>
            <consortium name="International Peach Genome Initiative"/>
            <person name="Verde I."/>
            <person name="Abbott A.G."/>
            <person name="Scalabrin S."/>
            <person name="Jung S."/>
            <person name="Shu S."/>
            <person name="Marroni F."/>
            <person name="Zhebentyayeva T."/>
            <person name="Dettori M.T."/>
            <person name="Grimwood J."/>
            <person name="Cattonaro F."/>
            <person name="Zuccolo A."/>
            <person name="Rossini L."/>
            <person name="Jenkins J."/>
            <person name="Vendramin E."/>
            <person name="Meisel L.A."/>
            <person name="Decroocq V."/>
            <person name="Sosinski B."/>
            <person name="Prochnik S."/>
            <person name="Mitros T."/>
            <person name="Policriti A."/>
            <person name="Cipriani G."/>
            <person name="Dondini L."/>
            <person name="Ficklin S."/>
            <person name="Goodstein D.M."/>
            <person name="Xuan P."/>
            <person name="Del Fabbro C."/>
            <person name="Aramini V."/>
            <person name="Copetti D."/>
            <person name="Gonzalez S."/>
            <person name="Horner D.S."/>
            <person name="Falchi R."/>
            <person name="Lucas S."/>
            <person name="Mica E."/>
            <person name="Maldonado J."/>
            <person name="Lazzari B."/>
            <person name="Bielenberg D."/>
            <person name="Pirona R."/>
            <person name="Miculan M."/>
            <person name="Barakat A."/>
            <person name="Testolin R."/>
            <person name="Stella A."/>
            <person name="Tartarini S."/>
            <person name="Tonutti P."/>
            <person name="Arus P."/>
            <person name="Orellana A."/>
            <person name="Wells C."/>
            <person name="Main D."/>
            <person name="Vizzotto G."/>
            <person name="Silva H."/>
            <person name="Salamini F."/>
            <person name="Schmutz J."/>
            <person name="Morgante M."/>
            <person name="Rokhsar D.S."/>
        </authorList>
    </citation>
    <scope>NUCLEOTIDE SEQUENCE [LARGE SCALE GENOMIC DNA]</scope>
    <source>
        <strain evidence="3">cv. Nemared</strain>
    </source>
</reference>